<keyword evidence="13" id="KW-0732">Signal</keyword>
<dbReference type="PROSITE" id="PS50068">
    <property type="entry name" value="LDLRA_2"/>
    <property type="match status" value="1"/>
</dbReference>
<evidence type="ECO:0000256" key="2">
    <source>
        <dbReference type="ARBA" id="ARBA00007611"/>
    </source>
</evidence>
<evidence type="ECO:0000259" key="16">
    <source>
        <dbReference type="PROSITE" id="PS50026"/>
    </source>
</evidence>
<dbReference type="SMART" id="SM00215">
    <property type="entry name" value="VWC_out"/>
    <property type="match status" value="4"/>
</dbReference>
<dbReference type="InterPro" id="IPR002557">
    <property type="entry name" value="Chitin-bd_dom"/>
</dbReference>
<dbReference type="SMART" id="SM00231">
    <property type="entry name" value="FA58C"/>
    <property type="match status" value="2"/>
</dbReference>
<dbReference type="InterPro" id="IPR008979">
    <property type="entry name" value="Galactose-bd-like_sf"/>
</dbReference>
<evidence type="ECO:0000256" key="7">
    <source>
        <dbReference type="ARBA" id="ARBA00023157"/>
    </source>
</evidence>
<evidence type="ECO:0000256" key="10">
    <source>
        <dbReference type="PROSITE-ProRule" id="PRU00076"/>
    </source>
</evidence>
<keyword evidence="22" id="KW-1185">Reference proteome</keyword>
<organism evidence="21 22">
    <name type="scientific">Pseudolycoriella hygida</name>
    <dbReference type="NCBI Taxonomy" id="35572"/>
    <lineage>
        <taxon>Eukaryota</taxon>
        <taxon>Metazoa</taxon>
        <taxon>Ecdysozoa</taxon>
        <taxon>Arthropoda</taxon>
        <taxon>Hexapoda</taxon>
        <taxon>Insecta</taxon>
        <taxon>Pterygota</taxon>
        <taxon>Neoptera</taxon>
        <taxon>Endopterygota</taxon>
        <taxon>Diptera</taxon>
        <taxon>Nematocera</taxon>
        <taxon>Sciaroidea</taxon>
        <taxon>Sciaridae</taxon>
        <taxon>Pseudolycoriella</taxon>
    </lineage>
</organism>
<dbReference type="PROSITE" id="PS50184">
    <property type="entry name" value="VWFC_2"/>
    <property type="match status" value="1"/>
</dbReference>
<dbReference type="PROSITE" id="PS50022">
    <property type="entry name" value="FA58C_3"/>
    <property type="match status" value="2"/>
</dbReference>
<dbReference type="PROSITE" id="PS01285">
    <property type="entry name" value="FA58C_1"/>
    <property type="match status" value="1"/>
</dbReference>
<feature type="domain" description="Chitin-binding type-2" evidence="19">
    <location>
        <begin position="1923"/>
        <end position="1988"/>
    </location>
</feature>
<dbReference type="InterPro" id="IPR002172">
    <property type="entry name" value="LDrepeatLR_classA_rpt"/>
</dbReference>
<comment type="similarity">
    <text evidence="3">Belongs to the thrombospondin family.</text>
</comment>
<dbReference type="InterPro" id="IPR001846">
    <property type="entry name" value="VWF_type-D"/>
</dbReference>
<dbReference type="Pfam" id="PF01826">
    <property type="entry name" value="TIL"/>
    <property type="match status" value="4"/>
</dbReference>
<accession>A0A9Q0RUT2</accession>
<dbReference type="InterPro" id="IPR001007">
    <property type="entry name" value="VWF_dom"/>
</dbReference>
<evidence type="ECO:0000259" key="15">
    <source>
        <dbReference type="PROSITE" id="PS50022"/>
    </source>
</evidence>
<dbReference type="PANTHER" id="PTHR11339:SF386">
    <property type="entry name" value="HEMOLECTIN, ISOFORM A"/>
    <property type="match status" value="1"/>
</dbReference>
<evidence type="ECO:0000256" key="4">
    <source>
        <dbReference type="ARBA" id="ARBA00022690"/>
    </source>
</evidence>
<dbReference type="CDD" id="cd00057">
    <property type="entry name" value="FA58C"/>
    <property type="match status" value="2"/>
</dbReference>
<dbReference type="InterPro" id="IPR000742">
    <property type="entry name" value="EGF"/>
</dbReference>
<dbReference type="CDD" id="cd19941">
    <property type="entry name" value="TIL"/>
    <property type="match status" value="5"/>
</dbReference>
<keyword evidence="7 10" id="KW-1015">Disulfide bond</keyword>
<dbReference type="InterPro" id="IPR050780">
    <property type="entry name" value="Mucin_vWF_Thrombospondin_sf"/>
</dbReference>
<feature type="disulfide bond" evidence="9">
    <location>
        <begin position="3885"/>
        <end position="3939"/>
    </location>
</feature>
<dbReference type="GO" id="GO:0004867">
    <property type="term" value="F:serine-type endopeptidase inhibitor activity"/>
    <property type="evidence" value="ECO:0007669"/>
    <property type="project" value="UniProtKB-KW"/>
</dbReference>
<dbReference type="InterPro" id="IPR006207">
    <property type="entry name" value="Cys_knot_C"/>
</dbReference>
<dbReference type="SMART" id="SM00041">
    <property type="entry name" value="CT"/>
    <property type="match status" value="1"/>
</dbReference>
<evidence type="ECO:0000259" key="19">
    <source>
        <dbReference type="PROSITE" id="PS50940"/>
    </source>
</evidence>
<keyword evidence="5" id="KW-0677">Repeat</keyword>
<dbReference type="GO" id="GO:0008061">
    <property type="term" value="F:chitin binding"/>
    <property type="evidence" value="ECO:0007669"/>
    <property type="project" value="InterPro"/>
</dbReference>
<evidence type="ECO:0000256" key="8">
    <source>
        <dbReference type="ARBA" id="ARBA00023180"/>
    </source>
</evidence>
<dbReference type="Gene3D" id="2.10.25.10">
    <property type="entry name" value="Laminin"/>
    <property type="match status" value="7"/>
</dbReference>
<dbReference type="Pfam" id="PF00754">
    <property type="entry name" value="F5_F8_type_C"/>
    <property type="match status" value="2"/>
</dbReference>
<feature type="chain" id="PRO_5040382491" evidence="13">
    <location>
        <begin position="21"/>
        <end position="3964"/>
    </location>
</feature>
<dbReference type="InterPro" id="IPR000421">
    <property type="entry name" value="FA58C"/>
</dbReference>
<feature type="domain" description="VWFD" evidence="20">
    <location>
        <begin position="814"/>
        <end position="1001"/>
    </location>
</feature>
<feature type="domain" description="VWFD" evidence="20">
    <location>
        <begin position="451"/>
        <end position="629"/>
    </location>
</feature>
<dbReference type="SMART" id="SM00832">
    <property type="entry name" value="C8"/>
    <property type="match status" value="5"/>
</dbReference>
<keyword evidence="6" id="KW-0722">Serine protease inhibitor</keyword>
<dbReference type="GO" id="GO:0005615">
    <property type="term" value="C:extracellular space"/>
    <property type="evidence" value="ECO:0007669"/>
    <property type="project" value="TreeGrafter"/>
</dbReference>
<feature type="disulfide bond" evidence="9">
    <location>
        <begin position="3889"/>
        <end position="3941"/>
    </location>
</feature>
<proteinExistence type="inferred from homology"/>
<comment type="subcellular location">
    <subcellularLocation>
        <location evidence="1">Secreted</location>
        <location evidence="1">Extracellular space</location>
    </subcellularLocation>
</comment>
<dbReference type="OrthoDB" id="6262482at2759"/>
<evidence type="ECO:0000256" key="12">
    <source>
        <dbReference type="SAM" id="MobiDB-lite"/>
    </source>
</evidence>
<dbReference type="Pfam" id="PF00094">
    <property type="entry name" value="VWD"/>
    <property type="match status" value="5"/>
</dbReference>
<evidence type="ECO:0000256" key="3">
    <source>
        <dbReference type="ARBA" id="ARBA00009456"/>
    </source>
</evidence>
<dbReference type="Pfam" id="PF23244">
    <property type="entry name" value="VWF"/>
    <property type="match status" value="2"/>
</dbReference>
<dbReference type="PROSITE" id="PS01185">
    <property type="entry name" value="CTCK_1"/>
    <property type="match status" value="1"/>
</dbReference>
<keyword evidence="11" id="KW-0768">Sushi</keyword>
<feature type="domain" description="VWFD" evidence="20">
    <location>
        <begin position="1302"/>
        <end position="1472"/>
    </location>
</feature>
<dbReference type="PROSITE" id="PS01225">
    <property type="entry name" value="CTCK_2"/>
    <property type="match status" value="1"/>
</dbReference>
<dbReference type="PROSITE" id="PS50940">
    <property type="entry name" value="CHIT_BIND_II"/>
    <property type="match status" value="2"/>
</dbReference>
<dbReference type="GO" id="GO:0031012">
    <property type="term" value="C:extracellular matrix"/>
    <property type="evidence" value="ECO:0007669"/>
    <property type="project" value="TreeGrafter"/>
</dbReference>
<feature type="disulfide bond" evidence="10">
    <location>
        <begin position="244"/>
        <end position="254"/>
    </location>
</feature>
<dbReference type="InterPro" id="IPR036084">
    <property type="entry name" value="Ser_inhib-like_sf"/>
</dbReference>
<dbReference type="SMART" id="SM00181">
    <property type="entry name" value="EGF"/>
    <property type="match status" value="5"/>
</dbReference>
<feature type="disulfide bond" evidence="10">
    <location>
        <begin position="166"/>
        <end position="175"/>
    </location>
</feature>
<evidence type="ECO:0000256" key="13">
    <source>
        <dbReference type="SAM" id="SignalP"/>
    </source>
</evidence>
<gene>
    <name evidence="21" type="primary">HMCT</name>
    <name evidence="21" type="ORF">Bhyg_15737</name>
</gene>
<evidence type="ECO:0000256" key="6">
    <source>
        <dbReference type="ARBA" id="ARBA00022900"/>
    </source>
</evidence>
<dbReference type="Gene3D" id="2.60.120.260">
    <property type="entry name" value="Galactose-binding domain-like"/>
    <property type="match status" value="2"/>
</dbReference>
<name>A0A9Q0RUT2_9DIPT</name>
<dbReference type="GO" id="GO:0007399">
    <property type="term" value="P:nervous system development"/>
    <property type="evidence" value="ECO:0007669"/>
    <property type="project" value="UniProtKB-ARBA"/>
</dbReference>
<feature type="disulfide bond" evidence="10">
    <location>
        <begin position="262"/>
        <end position="271"/>
    </location>
</feature>
<dbReference type="SUPFAM" id="SSF57603">
    <property type="entry name" value="FnI-like domain"/>
    <property type="match status" value="2"/>
</dbReference>
<evidence type="ECO:0000259" key="18">
    <source>
        <dbReference type="PROSITE" id="PS50923"/>
    </source>
</evidence>
<feature type="disulfide bond" evidence="10">
    <location>
        <begin position="148"/>
        <end position="158"/>
    </location>
</feature>
<dbReference type="InterPro" id="IPR036508">
    <property type="entry name" value="Chitin-bd_dom_sf"/>
</dbReference>
<feature type="region of interest" description="Disordered" evidence="12">
    <location>
        <begin position="2712"/>
        <end position="2736"/>
    </location>
</feature>
<feature type="domain" description="Sushi" evidence="18">
    <location>
        <begin position="180"/>
        <end position="242"/>
    </location>
</feature>
<feature type="domain" description="F5/8 type C" evidence="15">
    <location>
        <begin position="2188"/>
        <end position="2343"/>
    </location>
</feature>
<feature type="domain" description="VWFD" evidence="20">
    <location>
        <begin position="3163"/>
        <end position="3362"/>
    </location>
</feature>
<reference evidence="21" key="1">
    <citation type="submission" date="2022-07" db="EMBL/GenBank/DDBJ databases">
        <authorList>
            <person name="Trinca V."/>
            <person name="Uliana J.V.C."/>
            <person name="Torres T.T."/>
            <person name="Ward R.J."/>
            <person name="Monesi N."/>
        </authorList>
    </citation>
    <scope>NUCLEOTIDE SEQUENCE</scope>
    <source>
        <strain evidence="21">HSMRA1968</strain>
        <tissue evidence="21">Whole embryos</tissue>
    </source>
</reference>
<dbReference type="SMART" id="SM00214">
    <property type="entry name" value="VWC"/>
    <property type="match status" value="5"/>
</dbReference>
<dbReference type="SUPFAM" id="SSF57625">
    <property type="entry name" value="Invertebrate chitin-binding proteins"/>
    <property type="match status" value="2"/>
</dbReference>
<evidence type="ECO:0000256" key="11">
    <source>
        <dbReference type="PROSITE-ProRule" id="PRU00302"/>
    </source>
</evidence>
<feature type="domain" description="CTCK" evidence="14">
    <location>
        <begin position="3849"/>
        <end position="3945"/>
    </location>
</feature>
<comment type="caution">
    <text evidence="10">Lacks conserved residue(s) required for the propagation of feature annotation.</text>
</comment>
<keyword evidence="8" id="KW-0325">Glycoprotein</keyword>
<dbReference type="SMART" id="SM00192">
    <property type="entry name" value="LDLa"/>
    <property type="match status" value="1"/>
</dbReference>
<feature type="signal peptide" evidence="13">
    <location>
        <begin position="1"/>
        <end position="20"/>
    </location>
</feature>
<dbReference type="EMBL" id="WJQU01002620">
    <property type="protein sequence ID" value="KAJ6632651.1"/>
    <property type="molecule type" value="Genomic_DNA"/>
</dbReference>
<dbReference type="PROSITE" id="PS50923">
    <property type="entry name" value="SUSHI"/>
    <property type="match status" value="1"/>
</dbReference>
<dbReference type="FunFam" id="2.60.120.260:FF:000016">
    <property type="entry name" value="Contactin-associated protein-like 4 isoform 1"/>
    <property type="match status" value="1"/>
</dbReference>
<evidence type="ECO:0000259" key="17">
    <source>
        <dbReference type="PROSITE" id="PS50184"/>
    </source>
</evidence>
<protein>
    <submittedName>
        <fullName evidence="21">Hemocytin</fullName>
    </submittedName>
</protein>
<sequence length="3964" mass="438756">MSNFISIVFSIALAVPFIESTSDGYGGYGGYGSPPHVDQYIYDDGGQKTQEHEEWVWGSESDQHHPQQKQFKSLYDLSYGPEHYYTDAKECTQRPKQPMNAQLKCTTSTNSCKATCLRDYKFPNGDTSLYITCENGVWEEIPSCEPVCMPPCQNNGICLQPGECACPENFVGTYCEQEKKLCLSPPSLPRNSKRSCNSKMCTITCAAGYRFPDGTSVTNMVCTEGRWVPTRKELASIPDCQAVCNPQCQNGGHCLSNNVCQCPPTFRGPICQYSVDVCSPKRLQFNGAYNCSGDNEHIGCVLSCPLGVDFEYPPHSKYICRYEKGYFEPSTIPKCQFSDDMEIIDLGGSSKTMYSAQDQSMMSGQASRKKKVKKIVQHEEEEEDEDESYEKIITHTKIKIKKKPKSKGKVKTYYEEEEESEYDYEDMEIPGIYSLYLSNDVNFKLRTPKPAICMTWNGNKVKTFDGLMYDSSLYCSHVLVQDYVDGSFSVILRSCPFDADFMCSNALEIFLQDLRYTFDVEDGRIRLFTPKKQLPIPSQLSGMRVTLIGHKLNIILEAVGVTIHWDGLKMVSIEATAGVFNRTAGLCGTMDQNGDNDFMSKDGTFHATPATFVDSWRASTLDPDPTKCVMSGNIMDLECAEDVLQEALSVCKRLVNSPKFSNCLKECDKESLLKTCTSDFCYCSDTIHRWRCACDGIAVLAKDCQFRGVMLEHGWRDMEICPMSCKGGRIYQACGPSFEPYCGSTVEATTNTCHEGCFCPPGMIQNEGECIEMELCPCQLRGKTFKPGSKVSKDCNTCTCEKGSWICSDITCGARCSAIGDPHYLTFDGKRFDFMGKCSYYLLKTDNFSIEAENVACPGSISEELFFGPSGVDLPSCTKSVTVNVLNGDQIKSVKLKQGRQILVDGLEIERLPIKILEGFLKVKQASSTMILVTFYDGLKVWWDGTSRVYIDAPPEYRGKTKGLCGTFSSNIQDDFLTPEGDIESSVSSFANKWKTKETCQYISDGFVPHPCHLNIENKEIAINTCATLKEEVFSECHWSVDVEPFYEDCLYDVCACKGDVSHCVCPIFAAYADECSRQGVVVNWRHSVNQCAVQCPAGQVFEECGDECYRTCTDIQLDEKCTSTCVEGCRCPPGQSLNDENECIPTKMCPCMYKGMTFNPGYKEVRPGIKYLELCTCKGGKWSCDEASEGDSKKYPPAADMRDRCLSSKNEEFTTCEPAEPKTCKNMLTYLPSTTADCRPGCVCKMGYVLDAVSKECVLPKDCSCHHGHRSYNDGQSITNECNTCVCKAGNWECTKFDCPATCTAYGDSHFRTYDGKDFDFQGVCSYVLSKGMLSGGEGFTVTIQNVLCGSLGVTCSKSVTVSLIGPHVETITLVSDEDLNLPEITKLDKLSVHRGGIFVVVEAPGLGLQVKWDRGTRVYVKLNAMWKGNVQGLCGNFNGDAQDDLKTPSSGIETSAVIFGDSWKLQDFCAKPTEPIDTCEEHPQRKTWAQRKCGILKSEVFQPCHSEVPVDIFMKRCIFDTCACDQGGDCECLCTALSAYAMACSMKGIPIKWRTPDLCPMQCDPHCSEYSGCIPSCPVETCDNILDQGKDQRMCKDDTCVEGCKIKSCPEGQIYMNSTFNECVPIAICKHVCMERDGITYYEGDLIDGDDCSTCRCSRGKVICIGSPCTTGRPELTTVSVQPYRDTEDICKSGWSPWINQDKSDSGGLKTKSKNKGMKVGDKEPIPTLMVLKNLEGPGSCAAESITRIECRTVGTHLDIKSTGEDVECGLEKGLRCFGTCSDYEIRVFCNCGDEIEIFTLATPTKWQSTPSKIIQQPTTIVAPIPPKSLVNTKCDPTVPHIEFPGDCYKFLHCQPMPNGNWEYVEKTCGPTMMFNPVAMICDWIYSVVAMKPWCGEPEPSKIIEQPTTIAAPIPPKSLVNTKCDPTVPHIEFPGDCYKFLHCQPMPNGNWGYVEKTCGPTMMFNPVAMVCDWINSVVAMKPWCGEPEPSKCPAGETWSECAVPCGKACHYFAKELVKKGLCSHGANVCEEGCVDSSRTLSCPPRHLWRDNKVCVGLADCPCMSDDGSLVMPGATFRESKCEVCQCIDNSYICDASFCEGTVTMSHVEDIDIMTTKYPKKTTTVPVTTTKSAKKTTPVPIVADKTTIAPKKATPVPIIEMKTTTAPKKTTSAPIIIPSTLTPPLACSEDKLVPMIEGVNPLPDSAFGSSSSLGSSFKPQFARLNSKPTSESSGSWSPEINDQMQYLQIGFEKPEPLFGVIIRGSPIFDQYVTSFKILHSFDGVAFHYLVDSSTHPQIFSGSIDSKTPVKSMFKIPIEAKAVRIYPLTWHESIAIRVELLGCSRGEATTTTTPIPFIETTAHVEHNIVPLCEDEMGVENGLMNPSQVKVSSTKSSKVSKTPLDMLKLFSTKGWTPNLNTPNEFVVFDFLQPSHLTGIKTKGGEYGWVSAFTVEYSVDGFIWNEIQDLKAEPKVFLGNVDSSSVKTNFFEYPVNSRYLKIIPLKWHETIELKAEPLGCFKPYPDELDEYIQFVTSTPAPTEMICDVCPGVPYSPLPIAGTCRCNEPLAWNGHSCVPRNECPCLVGHIQYAPGAIYELEDCSSCLCTIGGVAQCKPQQCPPCGKGLRPVKSATCVCRCESCPINEVLCQSSGACIPEKSWCDGVQDCPDDEVMCSNIHVQSPKVVQKVEEQVTIIKTCPQPSCPPGFNIKESGKKKTPAKMSPMFKTSQKTTKTTTVGGVKTTKKKFDTNLPSPPVSDSEFAEECIEFVCIPERPVDPVTPEVVRCPDPECPNGYDIVMDNQLPGKELCPKYSCEPVPLNDVVCNVTGKTFTTFDGTEFKYDICDHILARDLVDDQWNVKILKNCTTGNYVCNKELTINDKSSDVVITLYTDLTLTLDGYKYTVDQLKKSTHPKMNSFVLNKVGNTIVFVSNLHGFWVTFDEFGDVKIGVSSKYSGKVDGLCGYFNGISSDDKRLPSGEKSLSTVDFGDGWFASPEKNRYCEPRACPKELQDQAWTMCNAITHDSFKSCSKAVNKDRFISKCLETACECLMASTELQSYGASSQQTPQQECKCSILQSYVVECLSADESVILDTWRSVHECEVECLPPLIHRDCYRRQCEPSCENIQTNDCNYLPGTCFSGCFCPEGKVRKGSECIPLTDCRDCVCDGFGKSQYITYDRNNFTFDGNCTYLLSRDATLKNVHTFQVYATLGPCEVDNYSKKNQHLGSCTQSLHILYGPHIVHLQRGKKNSITTIVDGLVVDSLPLQKQWIEISVQSGREIKINLPESQVEVKALFDDMSFSISVPSVKYGSKLEGLCGDCNGNPDDDLKVNPNAKDVKGDTFNDVINSWLSDEPALPNEDECLTEEAAELDCIPLPPEEDPCFEILDEATFAECHLIVDPLLYLSLCQTDMCKSGPNQQGACAHVAAYAKECSRNGICIDWKKKLCKANTDCPTGMIYKPCGCEETCEIVKQRKDIQDTASKSKSVVKNYHGLIAECSIPKTEGCFCPDGKINHNGKCIPENQCNQCDDEGHFPGDKWFLDKCNECECGTDGKIKCTKLECSSRGAVCESGFKQLVISDDTECCPIYKCVPEPTKPTLVSCPDKPLPECGPDQYNKMEIDADGCPKYICECKPIEDCKPLETVNLRPGEVESVDQSGCCPIKKVICDKTKCPPKLQICKQDFYEPVLVSEPNECCEEYVCKPPKNLCLIEEKGQQKYIAIGDSHQTSNPCVSKKCVESPIDGSAKLVELVEECFVKTCPPGFEMQVADGKCCGTCVQTKCAFEYDIYGPGQTWHSKDNCTTYKCVEISGQFVVNSMLETCPDITDCPEYKRYFKGCCQYCKDESQSLSNCMATSLSDSETVQMVEKYVDKHGICKNIVPIRGYVECNGACNSGTKYNRETFKQRRECECCSVASYDEINVNLKCDDGHSTDVLISVPKMCSCQPCEGEAKKGKLTKSSSFVYPMV</sequence>
<dbReference type="SUPFAM" id="SSF57196">
    <property type="entry name" value="EGF/Laminin"/>
    <property type="match status" value="2"/>
</dbReference>
<evidence type="ECO:0000256" key="5">
    <source>
        <dbReference type="ARBA" id="ARBA00022737"/>
    </source>
</evidence>
<dbReference type="InterPro" id="IPR002919">
    <property type="entry name" value="TIL_dom"/>
</dbReference>
<dbReference type="InterPro" id="IPR014853">
    <property type="entry name" value="VWF/SSPO/ZAN-like_Cys-rich_dom"/>
</dbReference>
<dbReference type="FunFam" id="2.10.25.10:FF:000055">
    <property type="entry name" value="alpha-tectorin isoform X1"/>
    <property type="match status" value="1"/>
</dbReference>
<evidence type="ECO:0000259" key="14">
    <source>
        <dbReference type="PROSITE" id="PS01225"/>
    </source>
</evidence>
<dbReference type="CDD" id="cd00112">
    <property type="entry name" value="LDLa"/>
    <property type="match status" value="1"/>
</dbReference>
<feature type="domain" description="EGF-like" evidence="16">
    <location>
        <begin position="145"/>
        <end position="176"/>
    </location>
</feature>
<comment type="similarity">
    <text evidence="2">Belongs to the serine protease inhibitor-like (TIL domain-containing) family.</text>
</comment>
<dbReference type="SMART" id="SM00494">
    <property type="entry name" value="ChtBD2"/>
    <property type="match status" value="2"/>
</dbReference>
<dbReference type="InterPro" id="IPR000436">
    <property type="entry name" value="Sushi_SCR_CCP_dom"/>
</dbReference>
<feature type="domain" description="Chitin-binding type-2" evidence="19">
    <location>
        <begin position="1834"/>
        <end position="1899"/>
    </location>
</feature>
<keyword evidence="10" id="KW-0245">EGF-like domain</keyword>
<dbReference type="Proteomes" id="UP001151699">
    <property type="component" value="Unassembled WGS sequence"/>
</dbReference>
<dbReference type="SUPFAM" id="SSF57567">
    <property type="entry name" value="Serine protease inhibitors"/>
    <property type="match status" value="4"/>
</dbReference>
<feature type="domain" description="F5/8 type C" evidence="15">
    <location>
        <begin position="2372"/>
        <end position="2518"/>
    </location>
</feature>
<comment type="caution">
    <text evidence="21">The sequence shown here is derived from an EMBL/GenBank/DDBJ whole genome shotgun (WGS) entry which is preliminary data.</text>
</comment>
<evidence type="ECO:0000313" key="21">
    <source>
        <dbReference type="EMBL" id="KAJ6632651.1"/>
    </source>
</evidence>
<evidence type="ECO:0000256" key="1">
    <source>
        <dbReference type="ARBA" id="ARBA00004239"/>
    </source>
</evidence>
<dbReference type="SMART" id="SM00216">
    <property type="entry name" value="VWD"/>
    <property type="match status" value="5"/>
</dbReference>
<dbReference type="SUPFAM" id="SSF49785">
    <property type="entry name" value="Galactose-binding domain-like"/>
    <property type="match status" value="2"/>
</dbReference>
<feature type="domain" description="EGF-like" evidence="16">
    <location>
        <begin position="241"/>
        <end position="272"/>
    </location>
</feature>
<dbReference type="PROSITE" id="PS51233">
    <property type="entry name" value="VWFD"/>
    <property type="match status" value="5"/>
</dbReference>
<dbReference type="PROSITE" id="PS00022">
    <property type="entry name" value="EGF_1"/>
    <property type="match status" value="2"/>
</dbReference>
<dbReference type="Pfam" id="PF08742">
    <property type="entry name" value="C8"/>
    <property type="match status" value="5"/>
</dbReference>
<feature type="domain" description="VWFD" evidence="20">
    <location>
        <begin position="2821"/>
        <end position="3001"/>
    </location>
</feature>
<keyword evidence="4" id="KW-0646">Protease inhibitor</keyword>
<evidence type="ECO:0000313" key="22">
    <source>
        <dbReference type="Proteomes" id="UP001151699"/>
    </source>
</evidence>
<dbReference type="PROSITE" id="PS01208">
    <property type="entry name" value="VWFC_1"/>
    <property type="match status" value="1"/>
</dbReference>
<dbReference type="PANTHER" id="PTHR11339">
    <property type="entry name" value="EXTRACELLULAR MATRIX GLYCOPROTEIN RELATED"/>
    <property type="match status" value="1"/>
</dbReference>
<feature type="domain" description="VWFC" evidence="17">
    <location>
        <begin position="3521"/>
        <end position="3589"/>
    </location>
</feature>
<dbReference type="PROSITE" id="PS50026">
    <property type="entry name" value="EGF_3"/>
    <property type="match status" value="2"/>
</dbReference>
<evidence type="ECO:0000256" key="9">
    <source>
        <dbReference type="PROSITE-ProRule" id="PRU00039"/>
    </source>
</evidence>
<evidence type="ECO:0000259" key="20">
    <source>
        <dbReference type="PROSITE" id="PS51233"/>
    </source>
</evidence>